<name>A0AAE0T3W7_9BIVA</name>
<reference evidence="1" key="2">
    <citation type="journal article" date="2021" name="Genome Biol. Evol.">
        <title>Developing a high-quality reference genome for a parasitic bivalve with doubly uniparental inheritance (Bivalvia: Unionida).</title>
        <authorList>
            <person name="Smith C.H."/>
        </authorList>
    </citation>
    <scope>NUCLEOTIDE SEQUENCE</scope>
    <source>
        <strain evidence="1">CHS0354</strain>
        <tissue evidence="1">Mantle</tissue>
    </source>
</reference>
<reference evidence="1" key="3">
    <citation type="submission" date="2023-05" db="EMBL/GenBank/DDBJ databases">
        <authorList>
            <person name="Smith C.H."/>
        </authorList>
    </citation>
    <scope>NUCLEOTIDE SEQUENCE</scope>
    <source>
        <strain evidence="1">CHS0354</strain>
        <tissue evidence="1">Mantle</tissue>
    </source>
</reference>
<keyword evidence="2" id="KW-1185">Reference proteome</keyword>
<protein>
    <submittedName>
        <fullName evidence="1">Uncharacterized protein</fullName>
    </submittedName>
</protein>
<accession>A0AAE0T3W7</accession>
<proteinExistence type="predicted"/>
<dbReference type="AlphaFoldDB" id="A0AAE0T3W7"/>
<reference evidence="1" key="1">
    <citation type="journal article" date="2021" name="Genome Biol. Evol.">
        <title>A High-Quality Reference Genome for a Parasitic Bivalve with Doubly Uniparental Inheritance (Bivalvia: Unionida).</title>
        <authorList>
            <person name="Smith C.H."/>
        </authorList>
    </citation>
    <scope>NUCLEOTIDE SEQUENCE</scope>
    <source>
        <strain evidence="1">CHS0354</strain>
    </source>
</reference>
<evidence type="ECO:0000313" key="1">
    <source>
        <dbReference type="EMBL" id="KAK3603320.1"/>
    </source>
</evidence>
<comment type="caution">
    <text evidence="1">The sequence shown here is derived from an EMBL/GenBank/DDBJ whole genome shotgun (WGS) entry which is preliminary data.</text>
</comment>
<sequence>MNVIRSELFDKNSVSVTTEPEFKMDIPGLDKYKDAPVRMTSNFPQFPRIPVSVLQGL</sequence>
<evidence type="ECO:0000313" key="2">
    <source>
        <dbReference type="Proteomes" id="UP001195483"/>
    </source>
</evidence>
<dbReference type="Proteomes" id="UP001195483">
    <property type="component" value="Unassembled WGS sequence"/>
</dbReference>
<organism evidence="1 2">
    <name type="scientific">Potamilus streckersoni</name>
    <dbReference type="NCBI Taxonomy" id="2493646"/>
    <lineage>
        <taxon>Eukaryota</taxon>
        <taxon>Metazoa</taxon>
        <taxon>Spiralia</taxon>
        <taxon>Lophotrochozoa</taxon>
        <taxon>Mollusca</taxon>
        <taxon>Bivalvia</taxon>
        <taxon>Autobranchia</taxon>
        <taxon>Heteroconchia</taxon>
        <taxon>Palaeoheterodonta</taxon>
        <taxon>Unionida</taxon>
        <taxon>Unionoidea</taxon>
        <taxon>Unionidae</taxon>
        <taxon>Ambleminae</taxon>
        <taxon>Lampsilini</taxon>
        <taxon>Potamilus</taxon>
    </lineage>
</organism>
<gene>
    <name evidence="1" type="ORF">CHS0354_025925</name>
</gene>
<dbReference type="EMBL" id="JAEAOA010001549">
    <property type="protein sequence ID" value="KAK3603320.1"/>
    <property type="molecule type" value="Genomic_DNA"/>
</dbReference>